<dbReference type="GO" id="GO:0004315">
    <property type="term" value="F:3-oxoacyl-[acyl-carrier-protein] synthase activity"/>
    <property type="evidence" value="ECO:0007669"/>
    <property type="project" value="InterPro"/>
</dbReference>
<evidence type="ECO:0000256" key="10">
    <source>
        <dbReference type="ARBA" id="ARBA00037576"/>
    </source>
</evidence>
<evidence type="ECO:0000256" key="3">
    <source>
        <dbReference type="ARBA" id="ARBA00022458"/>
    </source>
</evidence>
<dbReference type="GO" id="GO:0005886">
    <property type="term" value="C:plasma membrane"/>
    <property type="evidence" value="ECO:0007669"/>
    <property type="project" value="UniProtKB-SubCell"/>
</dbReference>
<dbReference type="InterPro" id="IPR016039">
    <property type="entry name" value="Thiolase-like"/>
</dbReference>
<dbReference type="PANTHER" id="PTHR11712:SF352">
    <property type="entry name" value="3-OXOACYL-[ACYL-CARRIER-PROTEIN] SYNTHASE"/>
    <property type="match status" value="1"/>
</dbReference>
<evidence type="ECO:0000256" key="6">
    <source>
        <dbReference type="ARBA" id="ARBA00022679"/>
    </source>
</evidence>
<evidence type="ECO:0000256" key="9">
    <source>
        <dbReference type="ARBA" id="ARBA00023136"/>
    </source>
</evidence>
<dbReference type="EMBL" id="CP102774">
    <property type="protein sequence ID" value="UZF88940.1"/>
    <property type="molecule type" value="Genomic_DNA"/>
</dbReference>
<dbReference type="SUPFAM" id="SSF53901">
    <property type="entry name" value="Thiolase-like"/>
    <property type="match status" value="2"/>
</dbReference>
<organism evidence="15">
    <name type="scientific">Bosea sp. NBC_00436</name>
    <dbReference type="NCBI Taxonomy" id="2969620"/>
    <lineage>
        <taxon>Bacteria</taxon>
        <taxon>Pseudomonadati</taxon>
        <taxon>Pseudomonadota</taxon>
        <taxon>Alphaproteobacteria</taxon>
        <taxon>Hyphomicrobiales</taxon>
        <taxon>Boseaceae</taxon>
        <taxon>Bosea</taxon>
    </lineage>
</organism>
<evidence type="ECO:0000256" key="1">
    <source>
        <dbReference type="ARBA" id="ARBA00004533"/>
    </source>
</evidence>
<evidence type="ECO:0000256" key="5">
    <source>
        <dbReference type="ARBA" id="ARBA00022519"/>
    </source>
</evidence>
<comment type="subcellular location">
    <subcellularLocation>
        <location evidence="1">Cell inner membrane</location>
    </subcellularLocation>
</comment>
<evidence type="ECO:0000256" key="7">
    <source>
        <dbReference type="ARBA" id="ARBA00022692"/>
    </source>
</evidence>
<dbReference type="PROSITE" id="PS00606">
    <property type="entry name" value="KS3_1"/>
    <property type="match status" value="1"/>
</dbReference>
<evidence type="ECO:0000256" key="2">
    <source>
        <dbReference type="ARBA" id="ARBA00008467"/>
    </source>
</evidence>
<dbReference type="InterPro" id="IPR014030">
    <property type="entry name" value="Ketoacyl_synth_N"/>
</dbReference>
<keyword evidence="4" id="KW-1003">Cell membrane</keyword>
<evidence type="ECO:0000256" key="13">
    <source>
        <dbReference type="RuleBase" id="RU003694"/>
    </source>
</evidence>
<protein>
    <recommendedName>
        <fullName evidence="11">Nodulation protein E</fullName>
    </recommendedName>
    <alternativeName>
        <fullName evidence="12">Host-specificity of nodulation protein B</fullName>
    </alternativeName>
</protein>
<gene>
    <name evidence="15" type="ORF">NWE54_09205</name>
</gene>
<dbReference type="Pfam" id="PF02801">
    <property type="entry name" value="Ketoacyl-synt_C"/>
    <property type="match status" value="1"/>
</dbReference>
<name>A0A9E8A7E6_9HYPH</name>
<sequence length="384" mass="40056">MEATWQRVVAGETAIGPLVLPRTDNPPCPIAAQVLDFDANAHFTAKQLGALDRIAQFAVVAAREAVADAGFERGDPALTQADVIIGVGVGGMNTVDDSFHRIYAEQARGVHPLTVPKLMANASASQISMDLGLRGNTFAVASACASGTHALGLAFRSILHGDCDVALAGGAEACITHGTLVAWNALRILSRDTCRPFSRNRSGLVLGEGSAILVLEEWERAVARGARIYAEIVGFAANADAGDLTSPDQNGAEMAMRRAMTSAGIAPEDVDYINAHGTGTLMNDAIESRAIRAVFPAERLPLVSSTKGVLGHSLGAAGAFEALVTTLALHHQVVPPTANCTEPDEECGLDVVPEGPRQVAVMHALSNSFAFGGLNAVLAFRRHA</sequence>
<dbReference type="Pfam" id="PF00109">
    <property type="entry name" value="ketoacyl-synt"/>
    <property type="match status" value="1"/>
</dbReference>
<dbReference type="CDD" id="cd00834">
    <property type="entry name" value="KAS_I_II"/>
    <property type="match status" value="1"/>
</dbReference>
<dbReference type="SMART" id="SM00825">
    <property type="entry name" value="PKS_KS"/>
    <property type="match status" value="1"/>
</dbReference>
<keyword evidence="9" id="KW-0472">Membrane</keyword>
<keyword evidence="6 13" id="KW-0808">Transferase</keyword>
<dbReference type="InterPro" id="IPR014031">
    <property type="entry name" value="Ketoacyl_synth_C"/>
</dbReference>
<keyword evidence="3" id="KW-0536">Nodulation</keyword>
<dbReference type="AlphaFoldDB" id="A0A9E8A7E6"/>
<keyword evidence="5" id="KW-0997">Cell inner membrane</keyword>
<evidence type="ECO:0000256" key="8">
    <source>
        <dbReference type="ARBA" id="ARBA00022989"/>
    </source>
</evidence>
<dbReference type="PANTHER" id="PTHR11712">
    <property type="entry name" value="POLYKETIDE SYNTHASE-RELATED"/>
    <property type="match status" value="1"/>
</dbReference>
<evidence type="ECO:0000313" key="15">
    <source>
        <dbReference type="EMBL" id="UZF88940.1"/>
    </source>
</evidence>
<feature type="domain" description="Ketosynthase family 3 (KS3)" evidence="14">
    <location>
        <begin position="1"/>
        <end position="382"/>
    </location>
</feature>
<dbReference type="GO" id="GO:0006633">
    <property type="term" value="P:fatty acid biosynthetic process"/>
    <property type="evidence" value="ECO:0007669"/>
    <property type="project" value="InterPro"/>
</dbReference>
<comment type="function">
    <text evidence="10">Proposed to synthesize NOD factor fatty acyl chain. Involved in the synthesis of a highly unsaturated fatty acid moiety, which forms part of a lipo-oligosaccharide that is responsible for host specificity.</text>
</comment>
<evidence type="ECO:0000256" key="11">
    <source>
        <dbReference type="ARBA" id="ARBA00039445"/>
    </source>
</evidence>
<dbReference type="NCBIfam" id="NF005589">
    <property type="entry name" value="PRK07314.1"/>
    <property type="match status" value="1"/>
</dbReference>
<comment type="similarity">
    <text evidence="2 13">Belongs to the thiolase-like superfamily. Beta-ketoacyl-ACP synthases family.</text>
</comment>
<proteinExistence type="inferred from homology"/>
<dbReference type="InterPro" id="IPR000794">
    <property type="entry name" value="Beta-ketoacyl_synthase"/>
</dbReference>
<dbReference type="Gene3D" id="3.40.47.10">
    <property type="match status" value="1"/>
</dbReference>
<evidence type="ECO:0000256" key="4">
    <source>
        <dbReference type="ARBA" id="ARBA00022475"/>
    </source>
</evidence>
<keyword evidence="8" id="KW-1133">Transmembrane helix</keyword>
<evidence type="ECO:0000256" key="12">
    <source>
        <dbReference type="ARBA" id="ARBA00041756"/>
    </source>
</evidence>
<reference evidence="15" key="1">
    <citation type="submission" date="2022-08" db="EMBL/GenBank/DDBJ databases">
        <title>Complete Genome Sequences of 2 Bosea sp. soil isolates.</title>
        <authorList>
            <person name="Alvarez Arevalo M."/>
            <person name="Sterndorff E.B."/>
            <person name="Faurdal D."/>
            <person name="Joergensen T.S."/>
            <person name="Weber T."/>
        </authorList>
    </citation>
    <scope>NUCLEOTIDE SEQUENCE</scope>
    <source>
        <strain evidence="15">NBC_00436</strain>
    </source>
</reference>
<dbReference type="PROSITE" id="PS52004">
    <property type="entry name" value="KS3_2"/>
    <property type="match status" value="1"/>
</dbReference>
<accession>A0A9E8A7E6</accession>
<evidence type="ECO:0000259" key="14">
    <source>
        <dbReference type="PROSITE" id="PS52004"/>
    </source>
</evidence>
<dbReference type="InterPro" id="IPR020841">
    <property type="entry name" value="PKS_Beta-ketoAc_synthase_dom"/>
</dbReference>
<keyword evidence="7" id="KW-0812">Transmembrane</keyword>
<dbReference type="InterPro" id="IPR018201">
    <property type="entry name" value="Ketoacyl_synth_AS"/>
</dbReference>